<proteinExistence type="predicted"/>
<accession>A0A6N9YNB7</accession>
<reference evidence="1 2" key="1">
    <citation type="submission" date="2020-02" db="EMBL/GenBank/DDBJ databases">
        <authorList>
            <person name="Li X.-J."/>
            <person name="Feng X.-M."/>
        </authorList>
    </citation>
    <scope>NUCLEOTIDE SEQUENCE [LARGE SCALE GENOMIC DNA]</scope>
    <source>
        <strain evidence="1 2">CGMCC 4.7225</strain>
    </source>
</reference>
<evidence type="ECO:0000313" key="2">
    <source>
        <dbReference type="Proteomes" id="UP000469185"/>
    </source>
</evidence>
<dbReference type="Proteomes" id="UP000469185">
    <property type="component" value="Unassembled WGS sequence"/>
</dbReference>
<organism evidence="1 2">
    <name type="scientific">Phytoactinopolyspora alkaliphila</name>
    <dbReference type="NCBI Taxonomy" id="1783498"/>
    <lineage>
        <taxon>Bacteria</taxon>
        <taxon>Bacillati</taxon>
        <taxon>Actinomycetota</taxon>
        <taxon>Actinomycetes</taxon>
        <taxon>Jiangellales</taxon>
        <taxon>Jiangellaceae</taxon>
        <taxon>Phytoactinopolyspora</taxon>
    </lineage>
</organism>
<sequence>MSGPDLPSPDEPFTPEAFQRRWPTGAEKAELYDGVLVFSGAFDERDVELAQRTYPNRQVILYQGNIEVHPAGTSPPRSILETYIERLVHRKAGSPA</sequence>
<dbReference type="EMBL" id="JAAGOB010000007">
    <property type="protein sequence ID" value="NED96561.1"/>
    <property type="molecule type" value="Genomic_DNA"/>
</dbReference>
<dbReference type="RefSeq" id="WP_163819342.1">
    <property type="nucleotide sequence ID" value="NZ_JAAGOB010000007.1"/>
</dbReference>
<comment type="caution">
    <text evidence="1">The sequence shown here is derived from an EMBL/GenBank/DDBJ whole genome shotgun (WGS) entry which is preliminary data.</text>
</comment>
<dbReference type="AlphaFoldDB" id="A0A6N9YNB7"/>
<gene>
    <name evidence="1" type="ORF">G1H11_14720</name>
</gene>
<keyword evidence="2" id="KW-1185">Reference proteome</keyword>
<protein>
    <submittedName>
        <fullName evidence="1">Uncharacterized protein</fullName>
    </submittedName>
</protein>
<evidence type="ECO:0000313" key="1">
    <source>
        <dbReference type="EMBL" id="NED96561.1"/>
    </source>
</evidence>
<name>A0A6N9YNB7_9ACTN</name>